<gene>
    <name evidence="7" type="ORF">Lisr_1463</name>
</gene>
<feature type="transmembrane region" description="Helical" evidence="5">
    <location>
        <begin position="109"/>
        <end position="132"/>
    </location>
</feature>
<dbReference type="InterPro" id="IPR044880">
    <property type="entry name" value="NCX_ion-bd_dom_sf"/>
</dbReference>
<evidence type="ECO:0000313" key="8">
    <source>
        <dbReference type="Proteomes" id="UP000054761"/>
    </source>
</evidence>
<proteinExistence type="predicted"/>
<dbReference type="OrthoDB" id="153124at2"/>
<dbReference type="GO" id="GO:0016020">
    <property type="term" value="C:membrane"/>
    <property type="evidence" value="ECO:0007669"/>
    <property type="project" value="UniProtKB-SubCell"/>
</dbReference>
<dbReference type="GO" id="GO:0055085">
    <property type="term" value="P:transmembrane transport"/>
    <property type="evidence" value="ECO:0007669"/>
    <property type="project" value="InterPro"/>
</dbReference>
<name>A0A0W0VSP6_9GAMM</name>
<dbReference type="EMBL" id="LNYH01000080">
    <property type="protein sequence ID" value="KTD22841.1"/>
    <property type="molecule type" value="Genomic_DNA"/>
</dbReference>
<dbReference type="Gene3D" id="1.20.1420.30">
    <property type="entry name" value="NCX, central ion-binding region"/>
    <property type="match status" value="1"/>
</dbReference>
<evidence type="ECO:0000256" key="1">
    <source>
        <dbReference type="ARBA" id="ARBA00004141"/>
    </source>
</evidence>
<dbReference type="Proteomes" id="UP000054761">
    <property type="component" value="Unassembled WGS sequence"/>
</dbReference>
<feature type="transmembrane region" description="Helical" evidence="5">
    <location>
        <begin position="6"/>
        <end position="32"/>
    </location>
</feature>
<feature type="transmembrane region" description="Helical" evidence="5">
    <location>
        <begin position="207"/>
        <end position="225"/>
    </location>
</feature>
<dbReference type="RefSeq" id="WP_058501818.1">
    <property type="nucleotide sequence ID" value="NZ_CAAAJA010000128.1"/>
</dbReference>
<sequence>MLTILLVFYFIGDFSFISHVGFASVFMAFLYLSSVFITKRFTTSETWRPFEMPESSKGKAKKSPSNYMKLSLKKLFMYISLSALVILIFGLLITLIAEAIAVKSGLGTSFIGVTMLALVTSLPELSTVIAAVRIKSYTLAISNILGSNLIMVFLILPADLMFSQGLIINSIDTTAALALLSGIIITAIYCIGLLFRGTKRLLRMGIDSILVLVFYILSLTLFYHFR</sequence>
<dbReference type="STRING" id="454.Lisr_1463"/>
<dbReference type="AlphaFoldDB" id="A0A0W0VSP6"/>
<feature type="domain" description="Sodium/calcium exchanger membrane region" evidence="6">
    <location>
        <begin position="76"/>
        <end position="223"/>
    </location>
</feature>
<comment type="caution">
    <text evidence="7">The sequence shown here is derived from an EMBL/GenBank/DDBJ whole genome shotgun (WGS) entry which is preliminary data.</text>
</comment>
<keyword evidence="2 5" id="KW-0812">Transmembrane</keyword>
<keyword evidence="4 5" id="KW-0472">Membrane</keyword>
<accession>A0A0W0VSP6</accession>
<feature type="transmembrane region" description="Helical" evidence="5">
    <location>
        <begin position="75"/>
        <end position="97"/>
    </location>
</feature>
<keyword evidence="3 5" id="KW-1133">Transmembrane helix</keyword>
<evidence type="ECO:0000256" key="2">
    <source>
        <dbReference type="ARBA" id="ARBA00022692"/>
    </source>
</evidence>
<dbReference type="InterPro" id="IPR004837">
    <property type="entry name" value="NaCa_Exmemb"/>
</dbReference>
<dbReference type="PATRIC" id="fig|454.4.peg.1589"/>
<evidence type="ECO:0000256" key="4">
    <source>
        <dbReference type="ARBA" id="ARBA00023136"/>
    </source>
</evidence>
<evidence type="ECO:0000313" key="7">
    <source>
        <dbReference type="EMBL" id="KTD22841.1"/>
    </source>
</evidence>
<evidence type="ECO:0000259" key="6">
    <source>
        <dbReference type="Pfam" id="PF01699"/>
    </source>
</evidence>
<comment type="subcellular location">
    <subcellularLocation>
        <location evidence="1">Membrane</location>
        <topology evidence="1">Multi-pass membrane protein</topology>
    </subcellularLocation>
</comment>
<reference evidence="7 8" key="1">
    <citation type="submission" date="2015-11" db="EMBL/GenBank/DDBJ databases">
        <title>Genomic analysis of 38 Legionella species identifies large and diverse effector repertoires.</title>
        <authorList>
            <person name="Burstein D."/>
            <person name="Amaro F."/>
            <person name="Zusman T."/>
            <person name="Lifshitz Z."/>
            <person name="Cohen O."/>
            <person name="Gilbert J.A."/>
            <person name="Pupko T."/>
            <person name="Shuman H.A."/>
            <person name="Segal G."/>
        </authorList>
    </citation>
    <scope>NUCLEOTIDE SEQUENCE [LARGE SCALE GENOMIC DNA]</scope>
    <source>
        <strain evidence="7 8">Bercovier 4</strain>
    </source>
</reference>
<protein>
    <submittedName>
        <fullName evidence="7">Putative calcium/sodium:proton antiporter</fullName>
    </submittedName>
</protein>
<organism evidence="7 8">
    <name type="scientific">Legionella israelensis</name>
    <dbReference type="NCBI Taxonomy" id="454"/>
    <lineage>
        <taxon>Bacteria</taxon>
        <taxon>Pseudomonadati</taxon>
        <taxon>Pseudomonadota</taxon>
        <taxon>Gammaproteobacteria</taxon>
        <taxon>Legionellales</taxon>
        <taxon>Legionellaceae</taxon>
        <taxon>Legionella</taxon>
    </lineage>
</organism>
<feature type="transmembrane region" description="Helical" evidence="5">
    <location>
        <begin position="144"/>
        <end position="168"/>
    </location>
</feature>
<evidence type="ECO:0000256" key="5">
    <source>
        <dbReference type="SAM" id="Phobius"/>
    </source>
</evidence>
<dbReference type="Pfam" id="PF01699">
    <property type="entry name" value="Na_Ca_ex"/>
    <property type="match status" value="1"/>
</dbReference>
<evidence type="ECO:0000256" key="3">
    <source>
        <dbReference type="ARBA" id="ARBA00022989"/>
    </source>
</evidence>
<feature type="transmembrane region" description="Helical" evidence="5">
    <location>
        <begin position="174"/>
        <end position="195"/>
    </location>
</feature>
<keyword evidence="8" id="KW-1185">Reference proteome</keyword>